<feature type="compositionally biased region" description="Acidic residues" evidence="1">
    <location>
        <begin position="993"/>
        <end position="1002"/>
    </location>
</feature>
<feature type="compositionally biased region" description="Polar residues" evidence="1">
    <location>
        <begin position="720"/>
        <end position="772"/>
    </location>
</feature>
<feature type="compositionally biased region" description="Polar residues" evidence="1">
    <location>
        <begin position="1186"/>
        <end position="1205"/>
    </location>
</feature>
<evidence type="ECO:0000313" key="2">
    <source>
        <dbReference type="EMBL" id="KAJ9614897.1"/>
    </source>
</evidence>
<proteinExistence type="predicted"/>
<feature type="region of interest" description="Disordered" evidence="1">
    <location>
        <begin position="958"/>
        <end position="1023"/>
    </location>
</feature>
<evidence type="ECO:0000256" key="1">
    <source>
        <dbReference type="SAM" id="MobiDB-lite"/>
    </source>
</evidence>
<feature type="compositionally biased region" description="Low complexity" evidence="1">
    <location>
        <begin position="468"/>
        <end position="477"/>
    </location>
</feature>
<feature type="region of interest" description="Disordered" evidence="1">
    <location>
        <begin position="1313"/>
        <end position="1377"/>
    </location>
</feature>
<feature type="region of interest" description="Disordered" evidence="1">
    <location>
        <begin position="720"/>
        <end position="795"/>
    </location>
</feature>
<feature type="region of interest" description="Disordered" evidence="1">
    <location>
        <begin position="449"/>
        <end position="483"/>
    </location>
</feature>
<feature type="compositionally biased region" description="Polar residues" evidence="1">
    <location>
        <begin position="64"/>
        <end position="82"/>
    </location>
</feature>
<feature type="region of interest" description="Disordered" evidence="1">
    <location>
        <begin position="64"/>
        <end position="97"/>
    </location>
</feature>
<feature type="compositionally biased region" description="Basic residues" evidence="1">
    <location>
        <begin position="1"/>
        <end position="14"/>
    </location>
</feature>
<feature type="region of interest" description="Disordered" evidence="1">
    <location>
        <begin position="1"/>
        <end position="32"/>
    </location>
</feature>
<feature type="region of interest" description="Disordered" evidence="1">
    <location>
        <begin position="1182"/>
        <end position="1225"/>
    </location>
</feature>
<feature type="region of interest" description="Disordered" evidence="1">
    <location>
        <begin position="599"/>
        <end position="658"/>
    </location>
</feature>
<feature type="compositionally biased region" description="Polar residues" evidence="1">
    <location>
        <begin position="1215"/>
        <end position="1224"/>
    </location>
</feature>
<evidence type="ECO:0000313" key="3">
    <source>
        <dbReference type="Proteomes" id="UP001172681"/>
    </source>
</evidence>
<gene>
    <name evidence="2" type="ORF">H2204_014336</name>
</gene>
<accession>A0AA38XK40</accession>
<reference evidence="2" key="1">
    <citation type="submission" date="2022-10" db="EMBL/GenBank/DDBJ databases">
        <title>Culturing micro-colonial fungi from biological soil crusts in the Mojave desert and describing Neophaeococcomyces mojavensis, and introducing the new genera and species Taxawa tesnikishii.</title>
        <authorList>
            <person name="Kurbessoian T."/>
            <person name="Stajich J.E."/>
        </authorList>
    </citation>
    <scope>NUCLEOTIDE SEQUENCE</scope>
    <source>
        <strain evidence="2">TK_35</strain>
    </source>
</reference>
<feature type="region of interest" description="Disordered" evidence="1">
    <location>
        <begin position="854"/>
        <end position="926"/>
    </location>
</feature>
<feature type="compositionally biased region" description="Low complexity" evidence="1">
    <location>
        <begin position="875"/>
        <end position="885"/>
    </location>
</feature>
<feature type="compositionally biased region" description="Basic and acidic residues" evidence="1">
    <location>
        <begin position="609"/>
        <end position="622"/>
    </location>
</feature>
<keyword evidence="3" id="KW-1185">Reference proteome</keyword>
<comment type="caution">
    <text evidence="2">The sequence shown here is derived from an EMBL/GenBank/DDBJ whole genome shotgun (WGS) entry which is preliminary data.</text>
</comment>
<organism evidence="2 3">
    <name type="scientific">Knufia peltigerae</name>
    <dbReference type="NCBI Taxonomy" id="1002370"/>
    <lineage>
        <taxon>Eukaryota</taxon>
        <taxon>Fungi</taxon>
        <taxon>Dikarya</taxon>
        <taxon>Ascomycota</taxon>
        <taxon>Pezizomycotina</taxon>
        <taxon>Eurotiomycetes</taxon>
        <taxon>Chaetothyriomycetidae</taxon>
        <taxon>Chaetothyriales</taxon>
        <taxon>Trichomeriaceae</taxon>
        <taxon>Knufia</taxon>
    </lineage>
</organism>
<dbReference type="EMBL" id="JAPDRN010000181">
    <property type="protein sequence ID" value="KAJ9614897.1"/>
    <property type="molecule type" value="Genomic_DNA"/>
</dbReference>
<feature type="compositionally biased region" description="Basic and acidic residues" evidence="1">
    <location>
        <begin position="1313"/>
        <end position="1322"/>
    </location>
</feature>
<sequence length="1377" mass="155078">MAPRRNAKSARRRLSSQPYRHSASGVTRAGTVFPRPLGRTITTLLEGPGIAIAGPNHGRLRLATESQSQSGLTKTHQAPTQENVDDTIDSGPRHEPRIRTDQTSETYLWLPSINSRSAPRTVEVILERINKYFEQWIDSNGVREPTTLFEDMTVITDWLHLMSSLPEEILNAAPIIQCLRKLTENYSTFVALWKSYSESLLSQRLHDLQIRVRRSPTSVPERTFSTLLVGIQSLSAYPALPSLFGNASEQLFPLLGRDVVVNVLRKCDELHDDFQNLTYKSERRTLWLHIWRCLKVAFVSFDSGDLSNITDRRCLEVEFFEKPGVAGEFKRLVRLPDAANPRSIENMVAKYCCFINRCRADPDERYFHLRRLQEEPLRKHVISSLRKFADSNILDSNTFPKLHFAVIRLNAINGGPAAVRRWRGAESARGDRLTPSSYISSPAASSFSVRAGRSSSAQGANVQKTSRRSTSTDTTSSTRKDADLLIAGQLGRRTSQRFFPQPRGINLTSDFDYVHCQFPETRALEVAHSEQISRELATPGIYSEGLRPEYLINRPPPHTRDSSSPSGSQYTRLFGPFGRLRSFIRRLIPGQSRALSPVALVSRKRRGERRPDGPRAIIDPKSRVRKTTPALRLRGGDGRNPTRGHSPRRETSANANASRAAIFRDQHISLFRQMFQERYRSIASPTDDEIWDLLERSAFRVGDAVALYNQPPTALRSAVTRNESLESADSSQFRRNSSPPRGQYVPTSPSTQRGASGRLTGSATRNVRQQAPTVRAEPGARIPHWQGPPQMPRMQDPFYVPQGNPIQIPQWQGPSYIPRGSILPHPTISAAPSYFGGAPSRRSPAATRILLGEITAGPELPDDHEGGVRPGGFGLRPRPGRQPLGELVVENDESAHGSGPEEGSSSDSSRHSSVNNTNQENQPPIDIHVDGLCHECPQFPGQYHHFCQCLPQPGHVHVPRTRRTTSPIESQSDEQNETEPAIEGNQDAQQAEQDPDAESEQDIDQRGPHRAARTLPHPNDEVPVPTLIPQDSHFRNVLRVIGSVHLPGLSTMLVDKTATHMRPAEVRAVIRDAFNNLRRETNELRAAYRTLLDQAVPIEMDRIPRREVPRLHPAHPATFALMRRELIDIQEQYLRILKMFDVIGRQSYLNLALRQGLNRFLRLMRNLRRLFLEYDHKIGQEEAAAQGSTPATPDSETDSQPFLSDQEQDRISKYNPRQTPSLPSRQDYAAMFRDELMREVTIQRQILEKSVRSDNRNQLIEKLMALDRQGNLGAGARYGYRSLNNDAAARGRPKGWNLEDAIAADIIRHRNIRQAERSNERRGRQKERRQKGLSVTKHWTGVARTNQPPFSAVAKGMSSEEEFDSSENDSTSSEDWP</sequence>
<feature type="compositionally biased region" description="Low complexity" evidence="1">
    <location>
        <begin position="1368"/>
        <end position="1377"/>
    </location>
</feature>
<feature type="compositionally biased region" description="Low complexity" evidence="1">
    <location>
        <begin position="896"/>
        <end position="913"/>
    </location>
</feature>
<name>A0AA38XK40_9EURO</name>
<dbReference type="Proteomes" id="UP001172681">
    <property type="component" value="Unassembled WGS sequence"/>
</dbReference>
<protein>
    <submittedName>
        <fullName evidence="2">Uncharacterized protein</fullName>
    </submittedName>
</protein>